<accession>A0AAV3XIN7</accession>
<sequence length="659" mass="73271">MSQLPYYQGYPIVVAISCQQLNLQLANLAKSGQLPKTWQDPAAQGHSWTVDAEFGDPYIDFPVDLDNVARLNFPITRGTFTSYNTGGLGHSVASESVNLAENVLGIISPMGTKHESFSDSTLSIKNIYLDLNSAQTKTIVRTKDDVETLVVDASTTASLAERFQTEIRAKTNGSLIFNSSITRDTSGNYVTGCLEPVSSDFSVFRVFDRSHPAFDPRRSDRTTMNWLLSTESAQPPSGDHQLLGRFDSSPLPNDENGVMIVSFAALVECVILPAIQKAAPDLHEADMASDRSSRVWLRSVFGPFQNVEIYPDGGQIRADFTVVKSVNVEVTLGDRTLTNLRNSASSTWSTLFTVSRQNDKVVMDVKHSKVVASSTYSDLLSFFSTLDFNKYDPNSLRDSLDRDADPAGINRRLEQLMTDYMSRVRILGDKQYDLHSARILNGNLVLGLSVQNYELLDPADAYGIRSVSSSYSGQSYTFHNLTGANIKLRWIDLEGRIRQSWGNGSTPELLAPGSTCTGLYYINHVFGVYDQNDQPCAFYRFTGKSEFNQNTDIYIRSYVRLTDDRNLLSRYSGSSTYVKFVNLTGKNVVVYWMSASNPRFASRHEVGKLAPNETGGFCQTSVGQVFSVYDEDSRVFLGAYRITFPTGTFSNQRQTIELI</sequence>
<organism evidence="1 2">
    <name type="scientific">Microseira wollei NIES-4236</name>
    <dbReference type="NCBI Taxonomy" id="2530354"/>
    <lineage>
        <taxon>Bacteria</taxon>
        <taxon>Bacillati</taxon>
        <taxon>Cyanobacteriota</taxon>
        <taxon>Cyanophyceae</taxon>
        <taxon>Oscillatoriophycideae</taxon>
        <taxon>Aerosakkonematales</taxon>
        <taxon>Aerosakkonemataceae</taxon>
        <taxon>Microseira</taxon>
    </lineage>
</organism>
<dbReference type="EMBL" id="BLAY01000122">
    <property type="protein sequence ID" value="GET41443.1"/>
    <property type="molecule type" value="Genomic_DNA"/>
</dbReference>
<proteinExistence type="predicted"/>
<evidence type="ECO:0000313" key="2">
    <source>
        <dbReference type="Proteomes" id="UP001050975"/>
    </source>
</evidence>
<name>A0AAV3XIN7_9CYAN</name>
<dbReference type="RefSeq" id="WP_226587758.1">
    <property type="nucleotide sequence ID" value="NZ_BLAY01000122.1"/>
</dbReference>
<dbReference type="AlphaFoldDB" id="A0AAV3XIN7"/>
<evidence type="ECO:0000313" key="1">
    <source>
        <dbReference type="EMBL" id="GET41443.1"/>
    </source>
</evidence>
<keyword evidence="2" id="KW-1185">Reference proteome</keyword>
<comment type="caution">
    <text evidence="1">The sequence shown here is derived from an EMBL/GenBank/DDBJ whole genome shotgun (WGS) entry which is preliminary data.</text>
</comment>
<reference evidence="1" key="1">
    <citation type="submission" date="2019-10" db="EMBL/GenBank/DDBJ databases">
        <title>Draft genome sequece of Microseira wollei NIES-4236.</title>
        <authorList>
            <person name="Yamaguchi H."/>
            <person name="Suzuki S."/>
            <person name="Kawachi M."/>
        </authorList>
    </citation>
    <scope>NUCLEOTIDE SEQUENCE</scope>
    <source>
        <strain evidence="1">NIES-4236</strain>
    </source>
</reference>
<gene>
    <name evidence="1" type="ORF">MiSe_62550</name>
</gene>
<dbReference type="Proteomes" id="UP001050975">
    <property type="component" value="Unassembled WGS sequence"/>
</dbReference>
<protein>
    <submittedName>
        <fullName evidence="1">Uncharacterized protein</fullName>
    </submittedName>
</protein>